<feature type="active site" description="Charge relay system" evidence="7">
    <location>
        <position position="397"/>
    </location>
</feature>
<feature type="domain" description="Peptidase S8/S53" evidence="10">
    <location>
        <begin position="356"/>
        <end position="599"/>
    </location>
</feature>
<evidence type="ECO:0000256" key="2">
    <source>
        <dbReference type="ARBA" id="ARBA00011073"/>
    </source>
</evidence>
<protein>
    <submittedName>
        <fullName evidence="11">S8 family peptidase</fullName>
    </submittedName>
</protein>
<dbReference type="PANTHER" id="PTHR43399">
    <property type="entry name" value="SUBTILISIN-RELATED"/>
    <property type="match status" value="1"/>
</dbReference>
<dbReference type="PROSITE" id="PS00138">
    <property type="entry name" value="SUBTILASE_SER"/>
    <property type="match status" value="1"/>
</dbReference>
<keyword evidence="12" id="KW-1185">Reference proteome</keyword>
<evidence type="ECO:0000313" key="12">
    <source>
        <dbReference type="Proteomes" id="UP001199916"/>
    </source>
</evidence>
<evidence type="ECO:0000256" key="5">
    <source>
        <dbReference type="ARBA" id="ARBA00022801"/>
    </source>
</evidence>
<dbReference type="PROSITE" id="PS00136">
    <property type="entry name" value="SUBTILASE_ASP"/>
    <property type="match status" value="1"/>
</dbReference>
<dbReference type="InterPro" id="IPR023828">
    <property type="entry name" value="Peptidase_S8_Ser-AS"/>
</dbReference>
<dbReference type="PROSITE" id="PS51892">
    <property type="entry name" value="SUBTILASE"/>
    <property type="match status" value="1"/>
</dbReference>
<feature type="active site" description="Charge relay system" evidence="7">
    <location>
        <position position="551"/>
    </location>
</feature>
<proteinExistence type="inferred from homology"/>
<dbReference type="PROSITE" id="PS00137">
    <property type="entry name" value="SUBTILASE_HIS"/>
    <property type="match status" value="1"/>
</dbReference>
<comment type="similarity">
    <text evidence="2 7 8">Belongs to the peptidase S8 family.</text>
</comment>
<dbReference type="Gene3D" id="3.40.50.200">
    <property type="entry name" value="Peptidase S8/S53 domain"/>
    <property type="match status" value="1"/>
</dbReference>
<evidence type="ECO:0000256" key="3">
    <source>
        <dbReference type="ARBA" id="ARBA00022525"/>
    </source>
</evidence>
<evidence type="ECO:0000256" key="1">
    <source>
        <dbReference type="ARBA" id="ARBA00004613"/>
    </source>
</evidence>
<dbReference type="InterPro" id="IPR015500">
    <property type="entry name" value="Peptidase_S8_subtilisin-rel"/>
</dbReference>
<evidence type="ECO:0000256" key="8">
    <source>
        <dbReference type="RuleBase" id="RU003355"/>
    </source>
</evidence>
<dbReference type="InterPro" id="IPR051048">
    <property type="entry name" value="Peptidase_S8/S53_subtilisin"/>
</dbReference>
<comment type="caution">
    <text evidence="11">The sequence shown here is derived from an EMBL/GenBank/DDBJ whole genome shotgun (WGS) entry which is preliminary data.</text>
</comment>
<dbReference type="PRINTS" id="PR00723">
    <property type="entry name" value="SUBTILISIN"/>
</dbReference>
<dbReference type="SUPFAM" id="SSF52743">
    <property type="entry name" value="Subtilisin-like"/>
    <property type="match status" value="1"/>
</dbReference>
<comment type="subcellular location">
    <subcellularLocation>
        <location evidence="1">Secreted</location>
    </subcellularLocation>
</comment>
<accession>A0ABS8Y7Y7</accession>
<gene>
    <name evidence="11" type="ORF">LQV63_00515</name>
</gene>
<keyword evidence="4 7" id="KW-0645">Protease</keyword>
<evidence type="ECO:0000256" key="7">
    <source>
        <dbReference type="PROSITE-ProRule" id="PRU01240"/>
    </source>
</evidence>
<dbReference type="InterPro" id="IPR034084">
    <property type="entry name" value="Thermitase-like_dom"/>
</dbReference>
<reference evidence="11 12" key="1">
    <citation type="submission" date="2021-11" db="EMBL/GenBank/DDBJ databases">
        <title>Draft genome sequence of Paenibacillus profundus YoMME, a new Gram-positive bacteria with exoelectrogenic properties.</title>
        <authorList>
            <person name="Hubenova Y."/>
            <person name="Hubenova E."/>
            <person name="Manasiev Y."/>
            <person name="Peykov S."/>
            <person name="Mitov M."/>
        </authorList>
    </citation>
    <scope>NUCLEOTIDE SEQUENCE [LARGE SCALE GENOMIC DNA]</scope>
    <source>
        <strain evidence="11 12">YoMME</strain>
    </source>
</reference>
<feature type="compositionally biased region" description="Basic and acidic residues" evidence="9">
    <location>
        <begin position="201"/>
        <end position="218"/>
    </location>
</feature>
<evidence type="ECO:0000256" key="9">
    <source>
        <dbReference type="SAM" id="MobiDB-lite"/>
    </source>
</evidence>
<dbReference type="RefSeq" id="WP_233695320.1">
    <property type="nucleotide sequence ID" value="NZ_JAJNBZ010000001.1"/>
</dbReference>
<dbReference type="Pfam" id="PF00082">
    <property type="entry name" value="Peptidase_S8"/>
    <property type="match status" value="1"/>
</dbReference>
<dbReference type="InterPro" id="IPR000209">
    <property type="entry name" value="Peptidase_S8/S53_dom"/>
</dbReference>
<dbReference type="InterPro" id="IPR022398">
    <property type="entry name" value="Peptidase_S8_His-AS"/>
</dbReference>
<feature type="region of interest" description="Disordered" evidence="9">
    <location>
        <begin position="201"/>
        <end position="223"/>
    </location>
</feature>
<keyword evidence="6 7" id="KW-0720">Serine protease</keyword>
<evidence type="ECO:0000256" key="4">
    <source>
        <dbReference type="ARBA" id="ARBA00022670"/>
    </source>
</evidence>
<keyword evidence="5 7" id="KW-0378">Hydrolase</keyword>
<keyword evidence="3" id="KW-0964">Secreted</keyword>
<evidence type="ECO:0000256" key="6">
    <source>
        <dbReference type="ARBA" id="ARBA00022825"/>
    </source>
</evidence>
<dbReference type="EMBL" id="JAJNBZ010000001">
    <property type="protein sequence ID" value="MCE5167801.1"/>
    <property type="molecule type" value="Genomic_DNA"/>
</dbReference>
<organism evidence="11 12">
    <name type="scientific">Paenibacillus profundus</name>
    <dbReference type="NCBI Taxonomy" id="1173085"/>
    <lineage>
        <taxon>Bacteria</taxon>
        <taxon>Bacillati</taxon>
        <taxon>Bacillota</taxon>
        <taxon>Bacilli</taxon>
        <taxon>Bacillales</taxon>
        <taxon>Paenibacillaceae</taxon>
        <taxon>Paenibacillus</taxon>
    </lineage>
</organism>
<dbReference type="CDD" id="cd07484">
    <property type="entry name" value="Peptidases_S8_Thermitase_like"/>
    <property type="match status" value="1"/>
</dbReference>
<sequence length="637" mass="70975">MQRRYVVGAFALGVAVLALPLLWSSDRNSHSNGMTTASQEKNAKHQILQQDMLFTGRLFAMDSRRDMEVALTEWKQQSPEQMHALADEFMQSHPHFVYVKWVDMGKSTEWVKGQLPKDESWQTNKRVKDYIQSAKTNVTKRQSYTSPELMINGKNHVVMGIPSPHSDHGIIALINQHVVQTVRKHQQKNLRLVPYPPESKYRVKSVDSSSMRDVKVQDGEDNAGTSHYYQNEIVVRFRKDPDMKQMKQMIKDTGCEHPRKLGYTYVFRSKRMTAEQMQQYFSQFNPIYIEPHFLYMTNGNNSLRSSPPTSQLPLNTDNEGIGVAVEEPNDALYKAYQWNLPSIHTNRGWSMTKGQKDVIVAIVDTGVDLKHRDLQGKLLKGYNVFDPNNPPQDDVGHGTHVAGIIGATVNNGEGVAGMTWYNPILPVKALDSDGSGTSYSVAEGIIWATDNGAKVINLSLGNYVDGAFLHDAVKYAFDRDVVLIAATGNDNTKRPGYPAAYPEVFAVSATDENQKRASFSNYGNYVDVVAPGSSIASTYPSNQYAALSGTSMACPHVSALAALIRSVNSGLKNTEVYDIMRQSVVDLGSPGKDQYFGYGLIDVARALSMAEQGNTSLSLFPQNINRQLKLAIEQFIK</sequence>
<dbReference type="PANTHER" id="PTHR43399:SF4">
    <property type="entry name" value="CELL WALL-ASSOCIATED PROTEASE"/>
    <property type="match status" value="1"/>
</dbReference>
<evidence type="ECO:0000313" key="11">
    <source>
        <dbReference type="EMBL" id="MCE5167801.1"/>
    </source>
</evidence>
<dbReference type="InterPro" id="IPR023827">
    <property type="entry name" value="Peptidase_S8_Asp-AS"/>
</dbReference>
<dbReference type="InterPro" id="IPR036852">
    <property type="entry name" value="Peptidase_S8/S53_dom_sf"/>
</dbReference>
<name>A0ABS8Y7Y7_9BACL</name>
<feature type="active site" description="Charge relay system" evidence="7">
    <location>
        <position position="364"/>
    </location>
</feature>
<evidence type="ECO:0000259" key="10">
    <source>
        <dbReference type="Pfam" id="PF00082"/>
    </source>
</evidence>
<dbReference type="Proteomes" id="UP001199916">
    <property type="component" value="Unassembled WGS sequence"/>
</dbReference>